<name>A0ABR0WU56_REHGL</name>
<dbReference type="PANTHER" id="PTHR46929">
    <property type="entry name" value="EXPRESSED PROTEIN"/>
    <property type="match status" value="1"/>
</dbReference>
<protein>
    <recommendedName>
        <fullName evidence="3">DUF4219 domain-containing protein</fullName>
    </recommendedName>
</protein>
<evidence type="ECO:0000313" key="1">
    <source>
        <dbReference type="EMBL" id="KAK6149565.1"/>
    </source>
</evidence>
<keyword evidence="2" id="KW-1185">Reference proteome</keyword>
<reference evidence="1 2" key="1">
    <citation type="journal article" date="2021" name="Comput. Struct. Biotechnol. J.">
        <title>De novo genome assembly of the potent medicinal plant Rehmannia glutinosa using nanopore technology.</title>
        <authorList>
            <person name="Ma L."/>
            <person name="Dong C."/>
            <person name="Song C."/>
            <person name="Wang X."/>
            <person name="Zheng X."/>
            <person name="Niu Y."/>
            <person name="Chen S."/>
            <person name="Feng W."/>
        </authorList>
    </citation>
    <scope>NUCLEOTIDE SEQUENCE [LARGE SCALE GENOMIC DNA]</scope>
    <source>
        <strain evidence="1">DH-2019</strain>
    </source>
</reference>
<sequence length="249" mass="27672">MKRGAPTSSKGMVGIMDLQASICAFSNIDTSANVHAEVLKYKKQPYVSWNKEMDNHLARVLTSQMVQGNKCDGDTWKPQALQVVSHPDAKCMQNKMIENYDDTVLLCGKDRATGQGAETFEEGADAIGEEDENEVNLTPLSGPRLRAWPSSSTDSMHNKEKKAKKDSLAEVVSVIASTFEEVVASKKKSQEKPSGIEIHEVVSMVPGLTINEIFKVVRELMNGDVEEFNLLKALLDEKKKDWVYFFINS</sequence>
<dbReference type="EMBL" id="JABTTQ020000009">
    <property type="protein sequence ID" value="KAK6149565.1"/>
    <property type="molecule type" value="Genomic_DNA"/>
</dbReference>
<evidence type="ECO:0000313" key="2">
    <source>
        <dbReference type="Proteomes" id="UP001318860"/>
    </source>
</evidence>
<comment type="caution">
    <text evidence="1">The sequence shown here is derived from an EMBL/GenBank/DDBJ whole genome shotgun (WGS) entry which is preliminary data.</text>
</comment>
<evidence type="ECO:0008006" key="3">
    <source>
        <dbReference type="Google" id="ProtNLM"/>
    </source>
</evidence>
<gene>
    <name evidence="1" type="ORF">DH2020_017090</name>
</gene>
<accession>A0ABR0WU56</accession>
<organism evidence="1 2">
    <name type="scientific">Rehmannia glutinosa</name>
    <name type="common">Chinese foxglove</name>
    <dbReference type="NCBI Taxonomy" id="99300"/>
    <lineage>
        <taxon>Eukaryota</taxon>
        <taxon>Viridiplantae</taxon>
        <taxon>Streptophyta</taxon>
        <taxon>Embryophyta</taxon>
        <taxon>Tracheophyta</taxon>
        <taxon>Spermatophyta</taxon>
        <taxon>Magnoliopsida</taxon>
        <taxon>eudicotyledons</taxon>
        <taxon>Gunneridae</taxon>
        <taxon>Pentapetalae</taxon>
        <taxon>asterids</taxon>
        <taxon>lamiids</taxon>
        <taxon>Lamiales</taxon>
        <taxon>Orobanchaceae</taxon>
        <taxon>Rehmannieae</taxon>
        <taxon>Rehmannia</taxon>
    </lineage>
</organism>
<proteinExistence type="predicted"/>
<dbReference type="Proteomes" id="UP001318860">
    <property type="component" value="Unassembled WGS sequence"/>
</dbReference>
<dbReference type="PANTHER" id="PTHR46929:SF3">
    <property type="entry name" value="MYB_SANT-LIKE DOMAIN-CONTAINING PROTEIN"/>
    <property type="match status" value="1"/>
</dbReference>